<proteinExistence type="predicted"/>
<dbReference type="InterPro" id="IPR016208">
    <property type="entry name" value="Ald_Oxase/xanthine_DH-like"/>
</dbReference>
<dbReference type="InterPro" id="IPR036856">
    <property type="entry name" value="Ald_Oxase/Xan_DH_a/b_sf"/>
</dbReference>
<evidence type="ECO:0000259" key="3">
    <source>
        <dbReference type="SMART" id="SM01008"/>
    </source>
</evidence>
<protein>
    <submittedName>
        <fullName evidence="4">Carbon-monoxide dehydrogenase large subunit</fullName>
    </submittedName>
</protein>
<dbReference type="SUPFAM" id="SSF56003">
    <property type="entry name" value="Molybdenum cofactor-binding domain"/>
    <property type="match status" value="1"/>
</dbReference>
<dbReference type="PANTHER" id="PTHR11908">
    <property type="entry name" value="XANTHINE DEHYDROGENASE"/>
    <property type="match status" value="1"/>
</dbReference>
<dbReference type="InterPro" id="IPR000674">
    <property type="entry name" value="Ald_Oxase/Xan_DH_a/b"/>
</dbReference>
<dbReference type="Proteomes" id="UP000236723">
    <property type="component" value="Unassembled WGS sequence"/>
</dbReference>
<reference evidence="5" key="1">
    <citation type="submission" date="2016-10" db="EMBL/GenBank/DDBJ databases">
        <authorList>
            <person name="Varghese N."/>
            <person name="Submissions S."/>
        </authorList>
    </citation>
    <scope>NUCLEOTIDE SEQUENCE [LARGE SCALE GENOMIC DNA]</scope>
    <source>
        <strain evidence="5">DSM 43163</strain>
    </source>
</reference>
<dbReference type="InterPro" id="IPR008274">
    <property type="entry name" value="AldOxase/xan_DH_MoCoBD1"/>
</dbReference>
<organism evidence="4 5">
    <name type="scientific">Thermomonospora echinospora</name>
    <dbReference type="NCBI Taxonomy" id="1992"/>
    <lineage>
        <taxon>Bacteria</taxon>
        <taxon>Bacillati</taxon>
        <taxon>Actinomycetota</taxon>
        <taxon>Actinomycetes</taxon>
        <taxon>Streptosporangiales</taxon>
        <taxon>Thermomonosporaceae</taxon>
        <taxon>Thermomonospora</taxon>
    </lineage>
</organism>
<evidence type="ECO:0000313" key="5">
    <source>
        <dbReference type="Proteomes" id="UP000236723"/>
    </source>
</evidence>
<dbReference type="InterPro" id="IPR037165">
    <property type="entry name" value="AldOxase/xan_DH_Mopterin-bd_sf"/>
</dbReference>
<evidence type="ECO:0000256" key="1">
    <source>
        <dbReference type="ARBA" id="ARBA00022505"/>
    </source>
</evidence>
<name>A0A1H6D7Z7_9ACTN</name>
<gene>
    <name evidence="4" type="ORF">SAMN04489712_11452</name>
</gene>
<feature type="domain" description="Aldehyde oxidase/xanthine dehydrogenase a/b hammerhead" evidence="3">
    <location>
        <begin position="33"/>
        <end position="147"/>
    </location>
</feature>
<keyword evidence="5" id="KW-1185">Reference proteome</keyword>
<dbReference type="OrthoDB" id="9758509at2"/>
<sequence>MDRTRGPVDPVRAAAARYAGARVARVEDPRLLTGHGTFVDDVVRPGMLHACFVRSPLARARITGIDVSEALAVEGVHAVFTAEDLNPGVHEPWYSLAGRDVPDSPRPPLAEDEVRFVGDPVALVVAADRYLAEDAAELVVVDYEPLPPVVDYVTARESAELVFPQFARNVLGELGGRPTTELAPVFDQAPWSVRETVYQQAYAPVPIETRGLVAEWSAAGGELTIWAATQSPHEVRLFCSRLLGLPEHRIRVVMRDTGGGFGQKAVVQREDMCVMLAALKVPAALKWIEDRRENLLAAGQSRHEHGDVRMAFDADGRILAASIDYVQDVGAYPVPWPVGPSMAVGMFFPGPYRVPEGTFSITSVFSNTVGRTAYRGPWQFESVARELMLDVAARRMGMDPVELRRRNLLRRDELPYTNPVGVPYGDISPLETFEQALGMLDYEAFRKEQERARGEGRFLGVGTCTYVEPTTAGMGVHGTEGATIRIEPSGKVNVYVSGGSTGNSLETTVVQLTADALGVDIADVHTIQGDTAITPFGGGTGGSRSGSMTAGAVAETAAVLRERIAAIAAHRLEAAAEDIELVDGHARVRGVPGAGLSLAEIAAIAYLQPESLPPGMPAGLEASGRYRAESMIILANATHLCTCEVDVTTGRVTLLRYIVSEDCGPMINPSVVEGQIAGGTVQGIGGALYEHLAYDADGNPVTGTFMDYLLPTAAEVPIIEYGHVETPGPGPGGYKGVGEGGAIGAPPAVINAVADALAPFGVHITRLPLTPESIVTLVRRARESRAAEPGTVPR</sequence>
<keyword evidence="2" id="KW-0560">Oxidoreductase</keyword>
<dbReference type="PANTHER" id="PTHR11908:SF132">
    <property type="entry name" value="ALDEHYDE OXIDASE 1-RELATED"/>
    <property type="match status" value="1"/>
</dbReference>
<dbReference type="InterPro" id="IPR046867">
    <property type="entry name" value="AldOxase/xan_DH_MoCoBD2"/>
</dbReference>
<dbReference type="Gene3D" id="3.30.365.10">
    <property type="entry name" value="Aldehyde oxidase/xanthine dehydrogenase, molybdopterin binding domain"/>
    <property type="match status" value="4"/>
</dbReference>
<evidence type="ECO:0000256" key="2">
    <source>
        <dbReference type="ARBA" id="ARBA00023002"/>
    </source>
</evidence>
<dbReference type="Gene3D" id="3.90.1170.50">
    <property type="entry name" value="Aldehyde oxidase/xanthine dehydrogenase, a/b hammerhead"/>
    <property type="match status" value="1"/>
</dbReference>
<evidence type="ECO:0000313" key="4">
    <source>
        <dbReference type="EMBL" id="SEG81420.1"/>
    </source>
</evidence>
<dbReference type="GO" id="GO:0005506">
    <property type="term" value="F:iron ion binding"/>
    <property type="evidence" value="ECO:0007669"/>
    <property type="project" value="InterPro"/>
</dbReference>
<accession>A0A1H6D7Z7</accession>
<keyword evidence="1" id="KW-0500">Molybdenum</keyword>
<dbReference type="SUPFAM" id="SSF54665">
    <property type="entry name" value="CO dehydrogenase molybdoprotein N-domain-like"/>
    <property type="match status" value="1"/>
</dbReference>
<dbReference type="Pfam" id="PF02738">
    <property type="entry name" value="MoCoBD_1"/>
    <property type="match status" value="1"/>
</dbReference>
<dbReference type="AlphaFoldDB" id="A0A1H6D7Z7"/>
<dbReference type="EMBL" id="FNVO01000014">
    <property type="protein sequence ID" value="SEG81420.1"/>
    <property type="molecule type" value="Genomic_DNA"/>
</dbReference>
<dbReference type="GO" id="GO:0016491">
    <property type="term" value="F:oxidoreductase activity"/>
    <property type="evidence" value="ECO:0007669"/>
    <property type="project" value="UniProtKB-KW"/>
</dbReference>
<dbReference type="Pfam" id="PF01315">
    <property type="entry name" value="Ald_Xan_dh_C"/>
    <property type="match status" value="1"/>
</dbReference>
<dbReference type="SMART" id="SM01008">
    <property type="entry name" value="Ald_Xan_dh_C"/>
    <property type="match status" value="1"/>
</dbReference>
<dbReference type="Pfam" id="PF20256">
    <property type="entry name" value="MoCoBD_2"/>
    <property type="match status" value="1"/>
</dbReference>